<evidence type="ECO:0000256" key="4">
    <source>
        <dbReference type="ARBA" id="ARBA00023136"/>
    </source>
</evidence>
<dbReference type="PANTHER" id="PTHR30518:SF2">
    <property type="entry name" value="ENDOLYTIC MUREIN TRANSGLYCOSYLASE"/>
    <property type="match status" value="1"/>
</dbReference>
<name>A0A9D1Z5E2_9FIRM</name>
<evidence type="ECO:0000256" key="2">
    <source>
        <dbReference type="ARBA" id="ARBA00022692"/>
    </source>
</evidence>
<reference evidence="9" key="1">
    <citation type="journal article" date="2021" name="PeerJ">
        <title>Extensive microbial diversity within the chicken gut microbiome revealed by metagenomics and culture.</title>
        <authorList>
            <person name="Gilroy R."/>
            <person name="Ravi A."/>
            <person name="Getino M."/>
            <person name="Pursley I."/>
            <person name="Horton D.L."/>
            <person name="Alikhan N.F."/>
            <person name="Baker D."/>
            <person name="Gharbi K."/>
            <person name="Hall N."/>
            <person name="Watson M."/>
            <person name="Adriaenssens E.M."/>
            <person name="Foster-Nyarko E."/>
            <person name="Jarju S."/>
            <person name="Secka A."/>
            <person name="Antonio M."/>
            <person name="Oren A."/>
            <person name="Chaudhuri R.R."/>
            <person name="La Ragione R."/>
            <person name="Hildebrand F."/>
            <person name="Pallen M.J."/>
        </authorList>
    </citation>
    <scope>NUCLEOTIDE SEQUENCE</scope>
    <source>
        <strain evidence="9">CHK33-7979</strain>
    </source>
</reference>
<comment type="similarity">
    <text evidence="7">Belongs to the transglycosylase MltG family.</text>
</comment>
<proteinExistence type="inferred from homology"/>
<evidence type="ECO:0000256" key="6">
    <source>
        <dbReference type="ARBA" id="ARBA00023316"/>
    </source>
</evidence>
<dbReference type="Proteomes" id="UP000886824">
    <property type="component" value="Unassembled WGS sequence"/>
</dbReference>
<dbReference type="CDD" id="cd08010">
    <property type="entry name" value="MltG_like"/>
    <property type="match status" value="1"/>
</dbReference>
<keyword evidence="5 7" id="KW-0456">Lyase</keyword>
<comment type="subcellular location">
    <subcellularLocation>
        <location evidence="7">Cell membrane</location>
        <topology evidence="7">Single-pass membrane protein</topology>
    </subcellularLocation>
</comment>
<evidence type="ECO:0000256" key="3">
    <source>
        <dbReference type="ARBA" id="ARBA00022989"/>
    </source>
</evidence>
<dbReference type="HAMAP" id="MF_02065">
    <property type="entry name" value="MltG"/>
    <property type="match status" value="1"/>
</dbReference>
<dbReference type="Pfam" id="PF02618">
    <property type="entry name" value="YceG"/>
    <property type="match status" value="1"/>
</dbReference>
<dbReference type="NCBIfam" id="TIGR00247">
    <property type="entry name" value="endolytic transglycosylase MltG"/>
    <property type="match status" value="1"/>
</dbReference>
<protein>
    <recommendedName>
        <fullName evidence="7">Endolytic murein transglycosylase</fullName>
        <ecNumber evidence="7">4.2.2.29</ecNumber>
    </recommendedName>
    <alternativeName>
        <fullName evidence="7">Peptidoglycan lytic transglycosylase</fullName>
    </alternativeName>
    <alternativeName>
        <fullName evidence="7">Peptidoglycan polymerization terminase</fullName>
    </alternativeName>
</protein>
<comment type="caution">
    <text evidence="9">The sequence shown here is derived from an EMBL/GenBank/DDBJ whole genome shotgun (WGS) entry which is preliminary data.</text>
</comment>
<dbReference type="EMBL" id="DXCX01000077">
    <property type="protein sequence ID" value="HIY73801.1"/>
    <property type="molecule type" value="Genomic_DNA"/>
</dbReference>
<comment type="catalytic activity">
    <reaction evidence="7">
        <text>a peptidoglycan chain = a peptidoglycan chain with N-acetyl-1,6-anhydromuramyl-[peptide] at the reducing end + a peptidoglycan chain with N-acetylglucosamine at the non-reducing end.</text>
        <dbReference type="EC" id="4.2.2.29"/>
    </reaction>
</comment>
<sequence>MSQEERRSSGGRRELPREESERSAPRRRRKKKGFSLLGTLLYVAFVIGISTLLAAVGWVAANDVLALNKAEHSAIITLPEDIFTDKEVTVETDEGTETKTIQVVDLDYVADQLKSNGIIEFKLVFRLFSVYSNADEKMAPGTYQLDTDMDYRAIVTNLGSNSASRQMVTVTIPEGYTVDQIFQRLEENGVSTVEKLQDMAATHDYAFSFLQEIPLGDYHRLEGYLFPDTYEFYMGEDPKTVINKMLVNFDRRFTDEMRAEVQENGYSVRDIVIIASMIERETDGSDRATIASVIYNRLNNPNSGTQGYLQIDATLVYALGRVITQADYTADTPYNTYTNQGLPPGPISNPGLASIQAAMDPENTSYYYYALGSDGTHSFFRTLEEQQNFIAQQRSN</sequence>
<dbReference type="InterPro" id="IPR003770">
    <property type="entry name" value="MLTG-like"/>
</dbReference>
<evidence type="ECO:0000256" key="1">
    <source>
        <dbReference type="ARBA" id="ARBA00022475"/>
    </source>
</evidence>
<keyword evidence="1 7" id="KW-1003">Cell membrane</keyword>
<keyword evidence="3 7" id="KW-1133">Transmembrane helix</keyword>
<feature type="region of interest" description="Disordered" evidence="8">
    <location>
        <begin position="1"/>
        <end position="28"/>
    </location>
</feature>
<accession>A0A9D1Z5E2</accession>
<dbReference type="GO" id="GO:0071555">
    <property type="term" value="P:cell wall organization"/>
    <property type="evidence" value="ECO:0007669"/>
    <property type="project" value="UniProtKB-KW"/>
</dbReference>
<feature type="site" description="Important for catalytic activity" evidence="7">
    <location>
        <position position="281"/>
    </location>
</feature>
<dbReference type="AlphaFoldDB" id="A0A9D1Z5E2"/>
<dbReference type="Gene3D" id="3.30.1490.480">
    <property type="entry name" value="Endolytic murein transglycosylase"/>
    <property type="match status" value="2"/>
</dbReference>
<keyword evidence="2 7" id="KW-0812">Transmembrane</keyword>
<evidence type="ECO:0000256" key="8">
    <source>
        <dbReference type="SAM" id="MobiDB-lite"/>
    </source>
</evidence>
<feature type="transmembrane region" description="Helical" evidence="7">
    <location>
        <begin position="36"/>
        <end position="61"/>
    </location>
</feature>
<reference evidence="9" key="2">
    <citation type="submission" date="2021-04" db="EMBL/GenBank/DDBJ databases">
        <authorList>
            <person name="Gilroy R."/>
        </authorList>
    </citation>
    <scope>NUCLEOTIDE SEQUENCE</scope>
    <source>
        <strain evidence="9">CHK33-7979</strain>
    </source>
</reference>
<evidence type="ECO:0000256" key="5">
    <source>
        <dbReference type="ARBA" id="ARBA00023239"/>
    </source>
</evidence>
<keyword evidence="6 7" id="KW-0961">Cell wall biogenesis/degradation</keyword>
<dbReference type="EC" id="4.2.2.29" evidence="7"/>
<keyword evidence="4 7" id="KW-0472">Membrane</keyword>
<gene>
    <name evidence="7 9" type="primary">mltG</name>
    <name evidence="9" type="ORF">H9826_07495</name>
</gene>
<dbReference type="GO" id="GO:0008932">
    <property type="term" value="F:lytic endotransglycosylase activity"/>
    <property type="evidence" value="ECO:0007669"/>
    <property type="project" value="UniProtKB-UniRule"/>
</dbReference>
<dbReference type="PANTHER" id="PTHR30518">
    <property type="entry name" value="ENDOLYTIC MUREIN TRANSGLYCOSYLASE"/>
    <property type="match status" value="1"/>
</dbReference>
<dbReference type="GO" id="GO:0009252">
    <property type="term" value="P:peptidoglycan biosynthetic process"/>
    <property type="evidence" value="ECO:0007669"/>
    <property type="project" value="UniProtKB-UniRule"/>
</dbReference>
<comment type="function">
    <text evidence="7">Functions as a peptidoglycan terminase that cleaves nascent peptidoglycan strands endolytically to terminate their elongation.</text>
</comment>
<evidence type="ECO:0000313" key="10">
    <source>
        <dbReference type="Proteomes" id="UP000886824"/>
    </source>
</evidence>
<evidence type="ECO:0000256" key="7">
    <source>
        <dbReference type="HAMAP-Rule" id="MF_02065"/>
    </source>
</evidence>
<evidence type="ECO:0000313" key="9">
    <source>
        <dbReference type="EMBL" id="HIY73801.1"/>
    </source>
</evidence>
<dbReference type="GO" id="GO:0005886">
    <property type="term" value="C:plasma membrane"/>
    <property type="evidence" value="ECO:0007669"/>
    <property type="project" value="UniProtKB-SubCell"/>
</dbReference>
<feature type="compositionally biased region" description="Basic and acidic residues" evidence="8">
    <location>
        <begin position="1"/>
        <end position="24"/>
    </location>
</feature>
<organism evidence="9 10">
    <name type="scientific">Candidatus Intestinimonas merdavium</name>
    <dbReference type="NCBI Taxonomy" id="2838622"/>
    <lineage>
        <taxon>Bacteria</taxon>
        <taxon>Bacillati</taxon>
        <taxon>Bacillota</taxon>
        <taxon>Clostridia</taxon>
        <taxon>Eubacteriales</taxon>
        <taxon>Intestinimonas</taxon>
    </lineage>
</organism>